<accession>A0A1U7DMC8</accession>
<dbReference type="AlphaFoldDB" id="A0A1U7DMC8"/>
<dbReference type="PANTHER" id="PTHR23513">
    <property type="entry name" value="INTEGRAL MEMBRANE EFFLUX PROTEIN-RELATED"/>
    <property type="match status" value="1"/>
</dbReference>
<dbReference type="PANTHER" id="PTHR23513:SF18">
    <property type="entry name" value="INTEGRAL MEMBRANE PROTEIN"/>
    <property type="match status" value="1"/>
</dbReference>
<dbReference type="PROSITE" id="PS50850">
    <property type="entry name" value="MFS"/>
    <property type="match status" value="1"/>
</dbReference>
<dbReference type="CDD" id="cd06173">
    <property type="entry name" value="MFS_MefA_like"/>
    <property type="match status" value="1"/>
</dbReference>
<feature type="compositionally biased region" description="Low complexity" evidence="6">
    <location>
        <begin position="435"/>
        <end position="458"/>
    </location>
</feature>
<reference evidence="8 9" key="1">
    <citation type="submission" date="2017-01" db="EMBL/GenBank/DDBJ databases">
        <title>Genomic analysis of Xuhuaishuia manganoxidans DY6-4.</title>
        <authorList>
            <person name="Wang X."/>
        </authorList>
    </citation>
    <scope>NUCLEOTIDE SEQUENCE [LARGE SCALE GENOMIC DNA]</scope>
    <source>
        <strain evidence="8 9">DY6-4</strain>
    </source>
</reference>
<evidence type="ECO:0000256" key="4">
    <source>
        <dbReference type="ARBA" id="ARBA00022989"/>
    </source>
</evidence>
<comment type="subcellular location">
    <subcellularLocation>
        <location evidence="1">Cell membrane</location>
        <topology evidence="1">Multi-pass membrane protein</topology>
    </subcellularLocation>
</comment>
<dbReference type="InterPro" id="IPR036259">
    <property type="entry name" value="MFS_trans_sf"/>
</dbReference>
<keyword evidence="2" id="KW-1003">Cell membrane</keyword>
<dbReference type="RefSeq" id="WP_076981148.1">
    <property type="nucleotide sequence ID" value="NZ_CP019124.1"/>
</dbReference>
<dbReference type="STRING" id="1267768.BV394_11950"/>
<feature type="domain" description="Major facilitator superfamily (MFS) profile" evidence="7">
    <location>
        <begin position="9"/>
        <end position="417"/>
    </location>
</feature>
<dbReference type="Pfam" id="PF07690">
    <property type="entry name" value="MFS_1"/>
    <property type="match status" value="1"/>
</dbReference>
<sequence>MIRVLSHPVYRRLFSAQVVALLGTGLLTVALSLLAYDLAGAQAGAVLGTVYAIKMVAYVGLSPVTGALAERLPRKKVLIGADLIRAVVALALPFVDAIWQVYVLIFLLQAASATFTPAFQATIPDILPEEEDYTRALSLSRLAYDLENLLSPALAGLLLVVLSYQSLFLGTVAGFLGSALLVWASPLARRALPGEEGGAVARRGFRERLTRGARIYLATPRLRGLLSFNLAAAAAGAFVLVNTVVIVRGGDTAAGAAAQGIDRGETGVAVAMAAFGAGSMLAALALPRLLSKLGDRPVMSAAAGVLAMLTLGYGLRGSFGGQPLPWVALLGLWAALGVAYGAVLTPSGRLLRRSSHPEDRQAVFTAQFALSHACWLVTYPVAGWVGQAAGLGQAALILGLLALAGTFAGLRLWPAGDPEVLRHAHPDLPPDHPHLAAPAGDTASPTAATAGGAQAPGGAAPVHAHAFVIDDEHHAWPTHG</sequence>
<feature type="compositionally biased region" description="Basic and acidic residues" evidence="6">
    <location>
        <begin position="424"/>
        <end position="434"/>
    </location>
</feature>
<dbReference type="SUPFAM" id="SSF103473">
    <property type="entry name" value="MFS general substrate transporter"/>
    <property type="match status" value="1"/>
</dbReference>
<evidence type="ECO:0000256" key="6">
    <source>
        <dbReference type="SAM" id="MobiDB-lite"/>
    </source>
</evidence>
<evidence type="ECO:0000256" key="5">
    <source>
        <dbReference type="ARBA" id="ARBA00023136"/>
    </source>
</evidence>
<keyword evidence="9" id="KW-1185">Reference proteome</keyword>
<dbReference type="GO" id="GO:0005886">
    <property type="term" value="C:plasma membrane"/>
    <property type="evidence" value="ECO:0007669"/>
    <property type="project" value="UniProtKB-SubCell"/>
</dbReference>
<organism evidence="8 9">
    <name type="scientific">Brevirhabdus pacifica</name>
    <dbReference type="NCBI Taxonomy" id="1267768"/>
    <lineage>
        <taxon>Bacteria</taxon>
        <taxon>Pseudomonadati</taxon>
        <taxon>Pseudomonadota</taxon>
        <taxon>Alphaproteobacteria</taxon>
        <taxon>Rhodobacterales</taxon>
        <taxon>Paracoccaceae</taxon>
        <taxon>Brevirhabdus</taxon>
    </lineage>
</organism>
<evidence type="ECO:0000313" key="8">
    <source>
        <dbReference type="EMBL" id="APX91132.1"/>
    </source>
</evidence>
<protein>
    <submittedName>
        <fullName evidence="8">MFS transporter</fullName>
    </submittedName>
</protein>
<keyword evidence="5" id="KW-0472">Membrane</keyword>
<dbReference type="InterPro" id="IPR011701">
    <property type="entry name" value="MFS"/>
</dbReference>
<dbReference type="GO" id="GO:0022857">
    <property type="term" value="F:transmembrane transporter activity"/>
    <property type="evidence" value="ECO:0007669"/>
    <property type="project" value="InterPro"/>
</dbReference>
<evidence type="ECO:0000256" key="3">
    <source>
        <dbReference type="ARBA" id="ARBA00022692"/>
    </source>
</evidence>
<dbReference type="InterPro" id="IPR020846">
    <property type="entry name" value="MFS_dom"/>
</dbReference>
<evidence type="ECO:0000259" key="7">
    <source>
        <dbReference type="PROSITE" id="PS50850"/>
    </source>
</evidence>
<keyword evidence="3" id="KW-0812">Transmembrane</keyword>
<evidence type="ECO:0000313" key="9">
    <source>
        <dbReference type="Proteomes" id="UP000187266"/>
    </source>
</evidence>
<proteinExistence type="predicted"/>
<evidence type="ECO:0000256" key="1">
    <source>
        <dbReference type="ARBA" id="ARBA00004651"/>
    </source>
</evidence>
<feature type="region of interest" description="Disordered" evidence="6">
    <location>
        <begin position="424"/>
        <end position="458"/>
    </location>
</feature>
<gene>
    <name evidence="8" type="ORF">BV394_11950</name>
</gene>
<dbReference type="Proteomes" id="UP000187266">
    <property type="component" value="Chromosome"/>
</dbReference>
<dbReference type="OrthoDB" id="4368225at2"/>
<dbReference type="EMBL" id="CP019124">
    <property type="protein sequence ID" value="APX91132.1"/>
    <property type="molecule type" value="Genomic_DNA"/>
</dbReference>
<dbReference type="Gene3D" id="1.20.1250.20">
    <property type="entry name" value="MFS general substrate transporter like domains"/>
    <property type="match status" value="1"/>
</dbReference>
<name>A0A1U7DMC8_9RHOB</name>
<evidence type="ECO:0000256" key="2">
    <source>
        <dbReference type="ARBA" id="ARBA00022475"/>
    </source>
</evidence>
<keyword evidence="4" id="KW-1133">Transmembrane helix</keyword>